<dbReference type="GO" id="GO:0004550">
    <property type="term" value="F:nucleoside diphosphate kinase activity"/>
    <property type="evidence" value="ECO:0000318"/>
    <property type="project" value="GO_Central"/>
</dbReference>
<keyword evidence="4" id="KW-1185">Reference proteome</keyword>
<dbReference type="GO" id="GO:0004798">
    <property type="term" value="F:dTMP kinase activity"/>
    <property type="evidence" value="ECO:0000318"/>
    <property type="project" value="GO_Central"/>
</dbReference>
<keyword evidence="2" id="KW-0067">ATP-binding</keyword>
<dbReference type="GO" id="GO:0005739">
    <property type="term" value="C:mitochondrion"/>
    <property type="evidence" value="ECO:0000318"/>
    <property type="project" value="GO_Central"/>
</dbReference>
<dbReference type="GO" id="GO:0006227">
    <property type="term" value="P:dUDP biosynthetic process"/>
    <property type="evidence" value="ECO:0000318"/>
    <property type="project" value="GO_Central"/>
</dbReference>
<evidence type="ECO:0000256" key="1">
    <source>
        <dbReference type="ARBA" id="ARBA00022741"/>
    </source>
</evidence>
<name>A0A7M7RC90_STRPU</name>
<organism evidence="3 4">
    <name type="scientific">Strongylocentrotus purpuratus</name>
    <name type="common">Purple sea urchin</name>
    <dbReference type="NCBI Taxonomy" id="7668"/>
    <lineage>
        <taxon>Eukaryota</taxon>
        <taxon>Metazoa</taxon>
        <taxon>Echinodermata</taxon>
        <taxon>Eleutherozoa</taxon>
        <taxon>Echinozoa</taxon>
        <taxon>Echinoidea</taxon>
        <taxon>Euechinoidea</taxon>
        <taxon>Echinacea</taxon>
        <taxon>Camarodonta</taxon>
        <taxon>Echinidea</taxon>
        <taxon>Strongylocentrotidae</taxon>
        <taxon>Strongylocentrotus</taxon>
    </lineage>
</organism>
<accession>A0A7M7RC90</accession>
<dbReference type="AlphaFoldDB" id="A0A7M7RC90"/>
<reference evidence="3" key="2">
    <citation type="submission" date="2021-01" db="UniProtKB">
        <authorList>
            <consortium name="EnsemblMetazoa"/>
        </authorList>
    </citation>
    <scope>IDENTIFICATION</scope>
</reference>
<reference evidence="4" key="1">
    <citation type="submission" date="2015-02" db="EMBL/GenBank/DDBJ databases">
        <title>Genome sequencing for Strongylocentrotus purpuratus.</title>
        <authorList>
            <person name="Murali S."/>
            <person name="Liu Y."/>
            <person name="Vee V."/>
            <person name="English A."/>
            <person name="Wang M."/>
            <person name="Skinner E."/>
            <person name="Han Y."/>
            <person name="Muzny D.M."/>
            <person name="Worley K.C."/>
            <person name="Gibbs R.A."/>
        </authorList>
    </citation>
    <scope>NUCLEOTIDE SEQUENCE</scope>
</reference>
<dbReference type="OMA" id="ECTSLIP"/>
<dbReference type="GeneID" id="576049"/>
<dbReference type="InParanoid" id="A0A7M7RC90"/>
<dbReference type="GO" id="GO:0005524">
    <property type="term" value="F:ATP binding"/>
    <property type="evidence" value="ECO:0007669"/>
    <property type="project" value="UniProtKB-KW"/>
</dbReference>
<dbReference type="GO" id="GO:0006233">
    <property type="term" value="P:dTDP biosynthetic process"/>
    <property type="evidence" value="ECO:0000318"/>
    <property type="project" value="GO_Central"/>
</dbReference>
<dbReference type="Gene3D" id="3.40.50.300">
    <property type="entry name" value="P-loop containing nucleotide triphosphate hydrolases"/>
    <property type="match status" value="1"/>
</dbReference>
<dbReference type="OrthoDB" id="425602at2759"/>
<dbReference type="GO" id="GO:0005737">
    <property type="term" value="C:cytoplasm"/>
    <property type="evidence" value="ECO:0000318"/>
    <property type="project" value="GO_Central"/>
</dbReference>
<sequence length="539" mass="60820">MKLSDMDGENKDTDEEVNWLDCVSAIETDKGVVYFCNIEYFSQDGGTSTPDSEQLGTSFDFRRAEQKLKRIINEFGDNDTCNQQHNGLDDTEERVVDSVAIKPLLTPVADFVSRFHQGLGCFMYSITAYNPLDTQQDTVQNCLSNQLLLADLRETFTDCDIFKNFSYFPGRPHHFERGFTVVLPLAYPNDHEGILHNLALKYRQAAYFKCRILPNGRSTQTIVLLEEYVKEVQESLVVVERLGYHPAYLTRKNNNVFHGFRDAMNILSKCDYLPEAGQLMEIAQHQLAVLPACNHGNQTQLKHPVIVMEGTCDAGISNHSLRLSNAIGGTHLKSPPSCIQHLRETFDKQNKLIQAAFYTVCNYILGSQTEEARKDAPVVLDRFWNSTAAFSITSDVGRGVSNLPPKDHFVYDWPMDLFKPDAVILVGSKKAIRNQSGGRKSSGERITKQLMFETLRRMKTSSWIEVDRIRDQCHSDEAVTMVIIDKLHSKKIGNFRVGAKEDGICPGTRLHPTQEHDTLPVGGLESLTEHSALEYIGFL</sequence>
<dbReference type="PANTHER" id="PTHR10344">
    <property type="entry name" value="THYMIDYLATE KINASE"/>
    <property type="match status" value="1"/>
</dbReference>
<dbReference type="RefSeq" id="XP_781489.2">
    <property type="nucleotide sequence ID" value="XM_776396.5"/>
</dbReference>
<dbReference type="GO" id="GO:0006235">
    <property type="term" value="P:dTTP biosynthetic process"/>
    <property type="evidence" value="ECO:0000318"/>
    <property type="project" value="GO_Central"/>
</dbReference>
<evidence type="ECO:0000313" key="3">
    <source>
        <dbReference type="EnsemblMetazoa" id="XP_781489"/>
    </source>
</evidence>
<proteinExistence type="predicted"/>
<evidence type="ECO:0000313" key="4">
    <source>
        <dbReference type="Proteomes" id="UP000007110"/>
    </source>
</evidence>
<evidence type="ECO:0000256" key="2">
    <source>
        <dbReference type="ARBA" id="ARBA00022840"/>
    </source>
</evidence>
<dbReference type="Proteomes" id="UP000007110">
    <property type="component" value="Unassembled WGS sequence"/>
</dbReference>
<dbReference type="PANTHER" id="PTHR10344:SF4">
    <property type="entry name" value="UMP-CMP KINASE 2, MITOCHONDRIAL"/>
    <property type="match status" value="1"/>
</dbReference>
<dbReference type="KEGG" id="spu:576049"/>
<keyword evidence="1" id="KW-0547">Nucleotide-binding</keyword>
<protein>
    <submittedName>
        <fullName evidence="3">Uncharacterized protein</fullName>
    </submittedName>
</protein>
<dbReference type="EnsemblMetazoa" id="XM_776396">
    <property type="protein sequence ID" value="XP_781489"/>
    <property type="gene ID" value="LOC576049"/>
</dbReference>
<dbReference type="InterPro" id="IPR027417">
    <property type="entry name" value="P-loop_NTPase"/>
</dbReference>